<dbReference type="InterPro" id="IPR027805">
    <property type="entry name" value="Transposase_HTH_dom"/>
</dbReference>
<evidence type="ECO:0000256" key="5">
    <source>
        <dbReference type="ARBA" id="ARBA00023125"/>
    </source>
</evidence>
<dbReference type="EMBL" id="JAECZB010000007">
    <property type="protein sequence ID" value="MBH8551842.1"/>
    <property type="molecule type" value="Genomic_DNA"/>
</dbReference>
<evidence type="ECO:0000256" key="6">
    <source>
        <dbReference type="ARBA" id="ARBA00023172"/>
    </source>
</evidence>
<dbReference type="NCBIfam" id="NF033581">
    <property type="entry name" value="transpos_IS5_4"/>
    <property type="match status" value="1"/>
</dbReference>
<protein>
    <submittedName>
        <fullName evidence="9">IS5 family transposase</fullName>
    </submittedName>
</protein>
<organism evidence="9 10">
    <name type="scientific">Atlanticothrix silvestris CENA357</name>
    <dbReference type="NCBI Taxonomy" id="1725252"/>
    <lineage>
        <taxon>Bacteria</taxon>
        <taxon>Bacillati</taxon>
        <taxon>Cyanobacteriota</taxon>
        <taxon>Cyanophyceae</taxon>
        <taxon>Nostocales</taxon>
        <taxon>Nodulariaceae</taxon>
        <taxon>Atlanticothrix</taxon>
        <taxon>Atlanticothrix silvestris</taxon>
    </lineage>
</organism>
<comment type="caution">
    <text evidence="9">The sequence shown here is derived from an EMBL/GenBank/DDBJ whole genome shotgun (WGS) entry which is preliminary data.</text>
</comment>
<dbReference type="Proteomes" id="UP000599391">
    <property type="component" value="Unassembled WGS sequence"/>
</dbReference>
<keyword evidence="5" id="KW-0238">DNA-binding</keyword>
<reference evidence="9 10" key="1">
    <citation type="journal article" date="2021" name="Int. J. Syst. Evol. Microbiol.">
        <title>Amazonocrinis nigriterrae gen. nov., sp. nov., Atlanticothrix silvestris gen. nov., sp. nov. and Dendronalium phyllosphericum gen. nov., sp. nov., nostocacean cyanobacteria from Brazilian environments.</title>
        <authorList>
            <person name="Alvarenga D.O."/>
            <person name="Andreote A.P.D."/>
            <person name="Branco L.H.Z."/>
            <person name="Delbaje E."/>
            <person name="Cruz R.B."/>
            <person name="Varani A.M."/>
            <person name="Fiore M.F."/>
        </authorList>
    </citation>
    <scope>NUCLEOTIDE SEQUENCE [LARGE SCALE GENOMIC DNA]</scope>
    <source>
        <strain evidence="9 10">CENA357</strain>
    </source>
</reference>
<dbReference type="Pfam" id="PF13359">
    <property type="entry name" value="DDE_Tnp_4"/>
    <property type="match status" value="1"/>
</dbReference>
<dbReference type="AlphaFoldDB" id="A0A8J7L4A9"/>
<name>A0A8J7L4A9_9CYAN</name>
<feature type="domain" description="DDE Tnp4" evidence="7">
    <location>
        <begin position="118"/>
        <end position="267"/>
    </location>
</feature>
<dbReference type="Pfam" id="PF13613">
    <property type="entry name" value="HTH_Tnp_4"/>
    <property type="match status" value="1"/>
</dbReference>
<dbReference type="GO" id="GO:0006310">
    <property type="term" value="P:DNA recombination"/>
    <property type="evidence" value="ECO:0007669"/>
    <property type="project" value="UniProtKB-KW"/>
</dbReference>
<evidence type="ECO:0000259" key="7">
    <source>
        <dbReference type="Pfam" id="PF13359"/>
    </source>
</evidence>
<dbReference type="GO" id="GO:0003677">
    <property type="term" value="F:DNA binding"/>
    <property type="evidence" value="ECO:0007669"/>
    <property type="project" value="UniProtKB-KW"/>
</dbReference>
<keyword evidence="4" id="KW-0479">Metal-binding</keyword>
<evidence type="ECO:0000256" key="3">
    <source>
        <dbReference type="ARBA" id="ARBA00022578"/>
    </source>
</evidence>
<dbReference type="GO" id="GO:0046872">
    <property type="term" value="F:metal ion binding"/>
    <property type="evidence" value="ECO:0007669"/>
    <property type="project" value="UniProtKB-KW"/>
</dbReference>
<proteinExistence type="inferred from homology"/>
<accession>A0A8J7L4A9</accession>
<dbReference type="InterPro" id="IPR027806">
    <property type="entry name" value="HARBI1_dom"/>
</dbReference>
<keyword evidence="10" id="KW-1185">Reference proteome</keyword>
<evidence type="ECO:0000259" key="8">
    <source>
        <dbReference type="Pfam" id="PF13613"/>
    </source>
</evidence>
<dbReference type="RefSeq" id="WP_214438153.1">
    <property type="nucleotide sequence ID" value="NZ_JAECZB010000007.1"/>
</dbReference>
<evidence type="ECO:0000313" key="10">
    <source>
        <dbReference type="Proteomes" id="UP000599391"/>
    </source>
</evidence>
<evidence type="ECO:0000256" key="2">
    <source>
        <dbReference type="ARBA" id="ARBA00010075"/>
    </source>
</evidence>
<evidence type="ECO:0000313" key="9">
    <source>
        <dbReference type="EMBL" id="MBH8551842.1"/>
    </source>
</evidence>
<gene>
    <name evidence="9" type="ORF">I8751_05510</name>
</gene>
<evidence type="ECO:0000256" key="4">
    <source>
        <dbReference type="ARBA" id="ARBA00022723"/>
    </source>
</evidence>
<keyword evidence="3" id="KW-0815">Transposition</keyword>
<dbReference type="InterPro" id="IPR047959">
    <property type="entry name" value="Transpos_IS5"/>
</dbReference>
<keyword evidence="6" id="KW-0233">DNA recombination</keyword>
<sequence length="269" mass="31302">MSYEQIKDLPPAELKRLCGVHIATFGRMVEALKPELVRIGKKGGQPKLSVEDHLLIALEYWREYRTYFHISKSWGIHESTVCRIVRKVENILIKSRAFRLPGKRELNQGAYDWKVLVVDVTETPVERPKKTQRRYYSGKKKRHTLKAQLVVDQASGKIICTAYGIGRIHDFRLLKNTKVRFHETQLCLADKGYQGIAKIHPYSCIPTKKPRGANLSTSERQHNRHLASLRVVGEHLNRRLKIFRILKEQYRNRRKRFGLQCNLIAGLIN</sequence>
<feature type="domain" description="Transposase Helix-turn-helix" evidence="8">
    <location>
        <begin position="47"/>
        <end position="95"/>
    </location>
</feature>
<comment type="cofactor">
    <cofactor evidence="1">
        <name>a divalent metal cation</name>
        <dbReference type="ChEBI" id="CHEBI:60240"/>
    </cofactor>
</comment>
<dbReference type="GO" id="GO:0032196">
    <property type="term" value="P:transposition"/>
    <property type="evidence" value="ECO:0007669"/>
    <property type="project" value="UniProtKB-KW"/>
</dbReference>
<comment type="similarity">
    <text evidence="2">Belongs to the transposase 11 family.</text>
</comment>
<evidence type="ECO:0000256" key="1">
    <source>
        <dbReference type="ARBA" id="ARBA00001968"/>
    </source>
</evidence>